<name>A0A5E4C7V1_MARMO</name>
<feature type="region of interest" description="Disordered" evidence="1">
    <location>
        <begin position="1"/>
        <end position="72"/>
    </location>
</feature>
<dbReference type="Proteomes" id="UP000662637">
    <property type="component" value="Unassembled WGS sequence"/>
</dbReference>
<evidence type="ECO:0000313" key="3">
    <source>
        <dbReference type="EMBL" id="VTJ77012.1"/>
    </source>
</evidence>
<reference evidence="2" key="2">
    <citation type="submission" date="2020-08" db="EMBL/GenBank/DDBJ databases">
        <authorList>
            <person name="Shumante A."/>
            <person name="Zimin A.V."/>
            <person name="Puiu D."/>
            <person name="Salzberg S.L."/>
        </authorList>
    </citation>
    <scope>NUCLEOTIDE SEQUENCE</scope>
    <source>
        <strain evidence="2">WC2-LM</strain>
        <tissue evidence="2">Liver</tissue>
    </source>
</reference>
<organism evidence="3 4">
    <name type="scientific">Marmota monax</name>
    <name type="common">Woodchuck</name>
    <dbReference type="NCBI Taxonomy" id="9995"/>
    <lineage>
        <taxon>Eukaryota</taxon>
        <taxon>Metazoa</taxon>
        <taxon>Chordata</taxon>
        <taxon>Craniata</taxon>
        <taxon>Vertebrata</taxon>
        <taxon>Euteleostomi</taxon>
        <taxon>Mammalia</taxon>
        <taxon>Eutheria</taxon>
        <taxon>Euarchontoglires</taxon>
        <taxon>Glires</taxon>
        <taxon>Rodentia</taxon>
        <taxon>Sciuromorpha</taxon>
        <taxon>Sciuridae</taxon>
        <taxon>Xerinae</taxon>
        <taxon>Marmotini</taxon>
        <taxon>Marmota</taxon>
    </lineage>
</organism>
<accession>A0A5E4C7V1</accession>
<reference evidence="3 4" key="1">
    <citation type="submission" date="2019-04" db="EMBL/GenBank/DDBJ databases">
        <authorList>
            <person name="Alioto T."/>
            <person name="Alioto T."/>
        </authorList>
    </citation>
    <scope>NUCLEOTIDE SEQUENCE [LARGE SCALE GENOMIC DNA]</scope>
</reference>
<keyword evidence="4" id="KW-1185">Reference proteome</keyword>
<evidence type="ECO:0000256" key="1">
    <source>
        <dbReference type="SAM" id="MobiDB-lite"/>
    </source>
</evidence>
<sequence>MPAASRGWRCSSLCPPGLRQSLIAPPGGGPLSLAPTDPPSGRGAQSAVPGGPCGTGEPLAGAPPRLPAPPRH</sequence>
<protein>
    <submittedName>
        <fullName evidence="3">Uncharacterized protein</fullName>
    </submittedName>
</protein>
<dbReference type="Proteomes" id="UP000335636">
    <property type="component" value="Unassembled WGS sequence"/>
</dbReference>
<proteinExistence type="predicted"/>
<dbReference type="EMBL" id="CABDUW010000936">
    <property type="protein sequence ID" value="VTJ77012.1"/>
    <property type="molecule type" value="Genomic_DNA"/>
</dbReference>
<dbReference type="AlphaFoldDB" id="A0A5E4C7V1"/>
<dbReference type="EMBL" id="WJEC01000662">
    <property type="protein sequence ID" value="KAF7481940.1"/>
    <property type="molecule type" value="Genomic_DNA"/>
</dbReference>
<evidence type="ECO:0000313" key="2">
    <source>
        <dbReference type="EMBL" id="KAF7481940.1"/>
    </source>
</evidence>
<gene>
    <name evidence="2" type="ORF">GHT09_006823</name>
    <name evidence="3" type="ORF">MONAX_5E046921</name>
</gene>
<evidence type="ECO:0000313" key="4">
    <source>
        <dbReference type="Proteomes" id="UP000335636"/>
    </source>
</evidence>